<evidence type="ECO:0000256" key="1">
    <source>
        <dbReference type="SAM" id="MobiDB-lite"/>
    </source>
</evidence>
<reference evidence="2" key="1">
    <citation type="submission" date="2023-03" db="EMBL/GenBank/DDBJ databases">
        <authorList>
            <person name="Steffen K."/>
            <person name="Cardenas P."/>
        </authorList>
    </citation>
    <scope>NUCLEOTIDE SEQUENCE</scope>
</reference>
<feature type="compositionally biased region" description="Polar residues" evidence="1">
    <location>
        <begin position="255"/>
        <end position="278"/>
    </location>
</feature>
<evidence type="ECO:0000313" key="2">
    <source>
        <dbReference type="EMBL" id="CAI8025770.1"/>
    </source>
</evidence>
<keyword evidence="3" id="KW-1185">Reference proteome</keyword>
<feature type="compositionally biased region" description="Basic and acidic residues" evidence="1">
    <location>
        <begin position="233"/>
        <end position="242"/>
    </location>
</feature>
<protein>
    <submittedName>
        <fullName evidence="2">Uncharacterized protein</fullName>
    </submittedName>
</protein>
<dbReference type="Proteomes" id="UP001174909">
    <property type="component" value="Unassembled WGS sequence"/>
</dbReference>
<organism evidence="2 3">
    <name type="scientific">Geodia barretti</name>
    <name type="common">Barrett's horny sponge</name>
    <dbReference type="NCBI Taxonomy" id="519541"/>
    <lineage>
        <taxon>Eukaryota</taxon>
        <taxon>Metazoa</taxon>
        <taxon>Porifera</taxon>
        <taxon>Demospongiae</taxon>
        <taxon>Heteroscleromorpha</taxon>
        <taxon>Tetractinellida</taxon>
        <taxon>Astrophorina</taxon>
        <taxon>Geodiidae</taxon>
        <taxon>Geodia</taxon>
    </lineage>
</organism>
<feature type="region of interest" description="Disordered" evidence="1">
    <location>
        <begin position="22"/>
        <end position="98"/>
    </location>
</feature>
<dbReference type="EMBL" id="CASHTH010002178">
    <property type="protein sequence ID" value="CAI8025770.1"/>
    <property type="molecule type" value="Genomic_DNA"/>
</dbReference>
<feature type="compositionally biased region" description="Basic and acidic residues" evidence="1">
    <location>
        <begin position="199"/>
        <end position="222"/>
    </location>
</feature>
<feature type="compositionally biased region" description="Basic and acidic residues" evidence="1">
    <location>
        <begin position="22"/>
        <end position="33"/>
    </location>
</feature>
<feature type="region of interest" description="Disordered" evidence="1">
    <location>
        <begin position="178"/>
        <end position="278"/>
    </location>
</feature>
<name>A0AA35S949_GEOBA</name>
<sequence>MGCGASKAAKVLEEEINILDHPARRSCEDHETETGVLRRGKEGKGEAGEGLDPVYSDQSEIERAVKNATSPSSSTTTPSFSSAVAGSSPPSATQTVPPSVSAPLVFEVCMSPDDRLEARVPIPARLKKLESAPMVTKEMLEMKQHLVAERKKEEIEKRLERSRMSKKDRLRKEIMAARELNPSESEKEVVLTESLGYSRLREEEGGGGGRSERREEGKRGERGSYNTSALMEGDTKYNKEQEGEFWEEPSAGQVEDTTPDTQTSASQENSTSNLEQFM</sequence>
<gene>
    <name evidence="2" type="ORF">GBAR_LOCUS14861</name>
</gene>
<feature type="compositionally biased region" description="Low complexity" evidence="1">
    <location>
        <begin position="69"/>
        <end position="92"/>
    </location>
</feature>
<accession>A0AA35S949</accession>
<comment type="caution">
    <text evidence="2">The sequence shown here is derived from an EMBL/GenBank/DDBJ whole genome shotgun (WGS) entry which is preliminary data.</text>
</comment>
<proteinExistence type="predicted"/>
<evidence type="ECO:0000313" key="3">
    <source>
        <dbReference type="Proteomes" id="UP001174909"/>
    </source>
</evidence>
<dbReference type="AlphaFoldDB" id="A0AA35S949"/>